<dbReference type="Gene3D" id="2.60.120.10">
    <property type="entry name" value="Jelly Rolls"/>
    <property type="match status" value="1"/>
</dbReference>
<dbReference type="SUPFAM" id="SSF51182">
    <property type="entry name" value="RmlC-like cupins"/>
    <property type="match status" value="1"/>
</dbReference>
<dbReference type="PANTHER" id="PTHR21047:SF2">
    <property type="entry name" value="THYMIDINE DIPHOSPHO-4-KETO-RHAMNOSE 3,5-EPIMERASE"/>
    <property type="match status" value="1"/>
</dbReference>
<comment type="subunit">
    <text evidence="7">Homodimer.</text>
</comment>
<comment type="caution">
    <text evidence="8">The sequence shown here is derived from an EMBL/GenBank/DDBJ whole genome shotgun (WGS) entry which is preliminary data.</text>
</comment>
<dbReference type="GO" id="GO:0000271">
    <property type="term" value="P:polysaccharide biosynthetic process"/>
    <property type="evidence" value="ECO:0007669"/>
    <property type="project" value="TreeGrafter"/>
</dbReference>
<comment type="catalytic activity">
    <reaction evidence="1 7">
        <text>dTDP-4-dehydro-6-deoxy-alpha-D-glucose = dTDP-4-dehydro-beta-L-rhamnose</text>
        <dbReference type="Rhea" id="RHEA:16969"/>
        <dbReference type="ChEBI" id="CHEBI:57649"/>
        <dbReference type="ChEBI" id="CHEBI:62830"/>
        <dbReference type="EC" id="5.1.3.13"/>
    </reaction>
</comment>
<dbReference type="InterPro" id="IPR014710">
    <property type="entry name" value="RmlC-like_jellyroll"/>
</dbReference>
<dbReference type="GO" id="GO:0005829">
    <property type="term" value="C:cytosol"/>
    <property type="evidence" value="ECO:0007669"/>
    <property type="project" value="TreeGrafter"/>
</dbReference>
<comment type="function">
    <text evidence="2 7">Catalyzes the epimerization of the C3' and C5'positions of dTDP-6-deoxy-D-xylo-4-hexulose, forming dTDP-6-deoxy-L-lyxo-4-hexulose.</text>
</comment>
<sequence length="184" mass="21241">MEVEKTEIEGCFLIKPKRFYDERGSFSEGYNKARYEKMLGRSLNFCQDNLSYSVKGVLRGLHFQRSPHAQAKLVQVIKGKVQDVVVDLRPESPTFKKYVSVVLSEENGYQLFVPKGMAHGFLALTDEVVFQYKCDAYYQPEAEAGIMYNDPELSIPWMMNEKELILSGKDKELPVLNQFLHEEQ</sequence>
<evidence type="ECO:0000313" key="8">
    <source>
        <dbReference type="EMBL" id="THD69338.1"/>
    </source>
</evidence>
<dbReference type="Pfam" id="PF00908">
    <property type="entry name" value="dTDP_sugar_isom"/>
    <property type="match status" value="1"/>
</dbReference>
<evidence type="ECO:0000256" key="6">
    <source>
        <dbReference type="PIRSR" id="PIRSR600888-3"/>
    </source>
</evidence>
<organism evidence="8 9">
    <name type="scientific">Robertkochia marina</name>
    <dbReference type="NCBI Taxonomy" id="1227945"/>
    <lineage>
        <taxon>Bacteria</taxon>
        <taxon>Pseudomonadati</taxon>
        <taxon>Bacteroidota</taxon>
        <taxon>Flavobacteriia</taxon>
        <taxon>Flavobacteriales</taxon>
        <taxon>Flavobacteriaceae</taxon>
        <taxon>Robertkochia</taxon>
    </lineage>
</organism>
<keyword evidence="7 8" id="KW-0413">Isomerase</keyword>
<evidence type="ECO:0000256" key="3">
    <source>
        <dbReference type="ARBA" id="ARBA00012098"/>
    </source>
</evidence>
<evidence type="ECO:0000256" key="1">
    <source>
        <dbReference type="ARBA" id="ARBA00001298"/>
    </source>
</evidence>
<dbReference type="AlphaFoldDB" id="A0A4V6RRU2"/>
<accession>A0A4V6RRU2</accession>
<comment type="pathway">
    <text evidence="7">Carbohydrate biosynthesis; dTDP-L-rhamnose biosynthesis.</text>
</comment>
<evidence type="ECO:0000256" key="7">
    <source>
        <dbReference type="RuleBase" id="RU364069"/>
    </source>
</evidence>
<protein>
    <recommendedName>
        <fullName evidence="4 7">dTDP-4-dehydrorhamnose 3,5-epimerase</fullName>
        <ecNumber evidence="3 7">5.1.3.13</ecNumber>
    </recommendedName>
    <alternativeName>
        <fullName evidence="7">Thymidine diphospho-4-keto-rhamnose 3,5-epimerase</fullName>
    </alternativeName>
</protein>
<dbReference type="RefSeq" id="WP_136334829.1">
    <property type="nucleotide sequence ID" value="NZ_QXMP01000001.1"/>
</dbReference>
<evidence type="ECO:0000313" key="9">
    <source>
        <dbReference type="Proteomes" id="UP000305939"/>
    </source>
</evidence>
<dbReference type="NCBIfam" id="TIGR01221">
    <property type="entry name" value="rmlC"/>
    <property type="match status" value="1"/>
</dbReference>
<dbReference type="EC" id="5.1.3.13" evidence="3 7"/>
<dbReference type="InterPro" id="IPR000888">
    <property type="entry name" value="RmlC-like"/>
</dbReference>
<name>A0A4V6RRU2_9FLAO</name>
<feature type="active site" description="Proton donor" evidence="5">
    <location>
        <position position="132"/>
    </location>
</feature>
<dbReference type="Proteomes" id="UP000305939">
    <property type="component" value="Unassembled WGS sequence"/>
</dbReference>
<keyword evidence="9" id="KW-1185">Reference proteome</keyword>
<feature type="site" description="Participates in a stacking interaction with the thymidine ring of dTDP-4-oxo-6-deoxyglucose" evidence="6">
    <location>
        <position position="138"/>
    </location>
</feature>
<dbReference type="GO" id="GO:0019305">
    <property type="term" value="P:dTDP-rhamnose biosynthetic process"/>
    <property type="evidence" value="ECO:0007669"/>
    <property type="project" value="UniProtKB-UniRule"/>
</dbReference>
<dbReference type="PANTHER" id="PTHR21047">
    <property type="entry name" value="DTDP-6-DEOXY-D-GLUCOSE-3,5 EPIMERASE"/>
    <property type="match status" value="1"/>
</dbReference>
<reference evidence="8 9" key="1">
    <citation type="submission" date="2019-04" db="EMBL/GenBank/DDBJ databases">
        <title>Draft genome sequence of Robertkochia marina CC-AMO-30D.</title>
        <authorList>
            <person name="Hameed A."/>
            <person name="Lin S.-Y."/>
            <person name="Shahina M."/>
            <person name="Lai W.-A."/>
            <person name="Young C.-C."/>
        </authorList>
    </citation>
    <scope>NUCLEOTIDE SEQUENCE [LARGE SCALE GENOMIC DNA]</scope>
    <source>
        <strain evidence="8 9">CC-AMO-30D</strain>
    </source>
</reference>
<dbReference type="EMBL" id="SSMC01000001">
    <property type="protein sequence ID" value="THD69338.1"/>
    <property type="molecule type" value="Genomic_DNA"/>
</dbReference>
<comment type="similarity">
    <text evidence="7">Belongs to the dTDP-4-dehydrorhamnose 3,5-epimerase family.</text>
</comment>
<dbReference type="CDD" id="cd00438">
    <property type="entry name" value="cupin_RmlC"/>
    <property type="match status" value="1"/>
</dbReference>
<gene>
    <name evidence="8" type="primary">rfbC</name>
    <name evidence="8" type="ORF">E7Z59_03160</name>
</gene>
<evidence type="ECO:0000256" key="2">
    <source>
        <dbReference type="ARBA" id="ARBA00001997"/>
    </source>
</evidence>
<evidence type="ECO:0000256" key="4">
    <source>
        <dbReference type="ARBA" id="ARBA00019595"/>
    </source>
</evidence>
<dbReference type="InterPro" id="IPR011051">
    <property type="entry name" value="RmlC_Cupin_sf"/>
</dbReference>
<dbReference type="OrthoDB" id="9800680at2"/>
<feature type="active site" description="Proton acceptor" evidence="5">
    <location>
        <position position="62"/>
    </location>
</feature>
<dbReference type="UniPathway" id="UPA00124"/>
<evidence type="ECO:0000256" key="5">
    <source>
        <dbReference type="PIRSR" id="PIRSR600888-1"/>
    </source>
</evidence>
<proteinExistence type="inferred from homology"/>
<dbReference type="GO" id="GO:0008830">
    <property type="term" value="F:dTDP-4-dehydrorhamnose 3,5-epimerase activity"/>
    <property type="evidence" value="ECO:0007669"/>
    <property type="project" value="UniProtKB-UniRule"/>
</dbReference>